<comment type="catalytic activity">
    <reaction evidence="1 11">
        <text>Endonucleolytic cleavage to 5'-phosphomonoester.</text>
        <dbReference type="EC" id="3.1.26.4"/>
    </reaction>
</comment>
<dbReference type="PROSITE" id="PS50879">
    <property type="entry name" value="RNASE_H_1"/>
    <property type="match status" value="1"/>
</dbReference>
<dbReference type="PANTHER" id="PTHR10642:SF26">
    <property type="entry name" value="RIBONUCLEASE H1"/>
    <property type="match status" value="1"/>
</dbReference>
<evidence type="ECO:0000256" key="3">
    <source>
        <dbReference type="ARBA" id="ARBA00005300"/>
    </source>
</evidence>
<organism evidence="13 14">
    <name type="scientific">Candidatus Desantisbacteria bacterium CG2_30_40_21</name>
    <dbReference type="NCBI Taxonomy" id="1817895"/>
    <lineage>
        <taxon>Bacteria</taxon>
        <taxon>Candidatus Desantisiibacteriota</taxon>
    </lineage>
</organism>
<evidence type="ECO:0000256" key="11">
    <source>
        <dbReference type="HAMAP-Rule" id="MF_00042"/>
    </source>
</evidence>
<dbReference type="InterPro" id="IPR050092">
    <property type="entry name" value="RNase_H"/>
</dbReference>
<keyword evidence="11" id="KW-0963">Cytoplasm</keyword>
<sequence>MIKETNVLTLYTDGACQGNPGPGGWAAILIIEEKEQEFAGGQRNTTNNQMELMGVIQGLQAIKTPSEIRIYSDSAYIINAFTQNWIKTWLANGWKTATKQPVKNQNLWQELLKLIQPHQVEWVKVKGHSGDKYNERCDRLAVAAIP</sequence>
<feature type="binding site" evidence="11">
    <location>
        <position position="51"/>
    </location>
    <ligand>
        <name>Mg(2+)</name>
        <dbReference type="ChEBI" id="CHEBI:18420"/>
        <label>1</label>
    </ligand>
</feature>
<proteinExistence type="inferred from homology"/>
<dbReference type="Proteomes" id="UP000183085">
    <property type="component" value="Unassembled WGS sequence"/>
</dbReference>
<dbReference type="NCBIfam" id="NF001236">
    <property type="entry name" value="PRK00203.1"/>
    <property type="match status" value="1"/>
</dbReference>
<evidence type="ECO:0000256" key="5">
    <source>
        <dbReference type="ARBA" id="ARBA00012180"/>
    </source>
</evidence>
<dbReference type="InterPro" id="IPR012337">
    <property type="entry name" value="RNaseH-like_sf"/>
</dbReference>
<evidence type="ECO:0000256" key="1">
    <source>
        <dbReference type="ARBA" id="ARBA00000077"/>
    </source>
</evidence>
<dbReference type="Gene3D" id="3.30.420.10">
    <property type="entry name" value="Ribonuclease H-like superfamily/Ribonuclease H"/>
    <property type="match status" value="1"/>
</dbReference>
<comment type="subunit">
    <text evidence="4 11">Monomer.</text>
</comment>
<dbReference type="GO" id="GO:0005737">
    <property type="term" value="C:cytoplasm"/>
    <property type="evidence" value="ECO:0007669"/>
    <property type="project" value="UniProtKB-SubCell"/>
</dbReference>
<dbReference type="InterPro" id="IPR022892">
    <property type="entry name" value="RNaseHI"/>
</dbReference>
<feature type="domain" description="RNase H type-1" evidence="12">
    <location>
        <begin position="4"/>
        <end position="146"/>
    </location>
</feature>
<dbReference type="SUPFAM" id="SSF53098">
    <property type="entry name" value="Ribonuclease H-like"/>
    <property type="match status" value="1"/>
</dbReference>
<dbReference type="EC" id="3.1.26.4" evidence="5 11"/>
<evidence type="ECO:0000256" key="6">
    <source>
        <dbReference type="ARBA" id="ARBA00022722"/>
    </source>
</evidence>
<evidence type="ECO:0000256" key="7">
    <source>
        <dbReference type="ARBA" id="ARBA00022723"/>
    </source>
</evidence>
<reference evidence="13 14" key="1">
    <citation type="journal article" date="2016" name="Environ. Microbiol.">
        <title>Genomic resolution of a cold subsurface aquifer community provides metabolic insights for novel microbes adapted to high CO concentrations.</title>
        <authorList>
            <person name="Probst A.J."/>
            <person name="Castelle C.J."/>
            <person name="Singh A."/>
            <person name="Brown C.T."/>
            <person name="Anantharaman K."/>
            <person name="Sharon I."/>
            <person name="Hug L.A."/>
            <person name="Burstein D."/>
            <person name="Emerson J.B."/>
            <person name="Thomas B.C."/>
            <person name="Banfield J.F."/>
        </authorList>
    </citation>
    <scope>NUCLEOTIDE SEQUENCE [LARGE SCALE GENOMIC DNA]</scope>
    <source>
        <strain evidence="13">CG2_30_40_21</strain>
    </source>
</reference>
<comment type="similarity">
    <text evidence="3 11">Belongs to the RNase H family.</text>
</comment>
<evidence type="ECO:0000256" key="2">
    <source>
        <dbReference type="ARBA" id="ARBA00004065"/>
    </source>
</evidence>
<dbReference type="STRING" id="1817895.AUJ95_08210"/>
<feature type="binding site" evidence="11">
    <location>
        <position position="73"/>
    </location>
    <ligand>
        <name>Mg(2+)</name>
        <dbReference type="ChEBI" id="CHEBI:18420"/>
        <label>1</label>
    </ligand>
</feature>
<keyword evidence="7 11" id="KW-0479">Metal-binding</keyword>
<keyword evidence="9 11" id="KW-0378">Hydrolase</keyword>
<comment type="function">
    <text evidence="2 11">Endonuclease that specifically degrades the RNA of RNA-DNA hybrids.</text>
</comment>
<dbReference type="GO" id="GO:0003676">
    <property type="term" value="F:nucleic acid binding"/>
    <property type="evidence" value="ECO:0007669"/>
    <property type="project" value="InterPro"/>
</dbReference>
<evidence type="ECO:0000256" key="8">
    <source>
        <dbReference type="ARBA" id="ARBA00022759"/>
    </source>
</evidence>
<evidence type="ECO:0000256" key="9">
    <source>
        <dbReference type="ARBA" id="ARBA00022801"/>
    </source>
</evidence>
<dbReference type="FunFam" id="3.30.420.10:FF:000089">
    <property type="entry name" value="Ribonuclease H"/>
    <property type="match status" value="1"/>
</dbReference>
<keyword evidence="10 11" id="KW-0460">Magnesium</keyword>
<dbReference type="GO" id="GO:0000287">
    <property type="term" value="F:magnesium ion binding"/>
    <property type="evidence" value="ECO:0007669"/>
    <property type="project" value="UniProtKB-UniRule"/>
</dbReference>
<feature type="binding site" evidence="11">
    <location>
        <position position="13"/>
    </location>
    <ligand>
        <name>Mg(2+)</name>
        <dbReference type="ChEBI" id="CHEBI:18420"/>
        <label>2</label>
    </ligand>
</feature>
<accession>A0A1J5E3X1</accession>
<dbReference type="PANTHER" id="PTHR10642">
    <property type="entry name" value="RIBONUCLEASE H1"/>
    <property type="match status" value="1"/>
</dbReference>
<evidence type="ECO:0000259" key="12">
    <source>
        <dbReference type="PROSITE" id="PS50879"/>
    </source>
</evidence>
<evidence type="ECO:0000313" key="14">
    <source>
        <dbReference type="Proteomes" id="UP000183085"/>
    </source>
</evidence>
<feature type="binding site" evidence="11">
    <location>
        <position position="138"/>
    </location>
    <ligand>
        <name>Mg(2+)</name>
        <dbReference type="ChEBI" id="CHEBI:18420"/>
        <label>2</label>
    </ligand>
</feature>
<comment type="cofactor">
    <cofactor evidence="11">
        <name>Mg(2+)</name>
        <dbReference type="ChEBI" id="CHEBI:18420"/>
    </cofactor>
    <text evidence="11">Binds 1 Mg(2+) ion per subunit. May bind a second metal ion at a regulatory site, or after substrate binding.</text>
</comment>
<dbReference type="EMBL" id="MNYI01000211">
    <property type="protein sequence ID" value="OIP37392.1"/>
    <property type="molecule type" value="Genomic_DNA"/>
</dbReference>
<gene>
    <name evidence="11" type="primary">rnhA</name>
    <name evidence="13" type="ORF">AUJ95_08210</name>
</gene>
<dbReference type="Pfam" id="PF00075">
    <property type="entry name" value="RNase_H"/>
    <property type="match status" value="1"/>
</dbReference>
<dbReference type="AlphaFoldDB" id="A0A1J5E3X1"/>
<feature type="binding site" evidence="11">
    <location>
        <position position="13"/>
    </location>
    <ligand>
        <name>Mg(2+)</name>
        <dbReference type="ChEBI" id="CHEBI:18420"/>
        <label>1</label>
    </ligand>
</feature>
<name>A0A1J5E3X1_9BACT</name>
<keyword evidence="6 11" id="KW-0540">Nuclease</keyword>
<comment type="caution">
    <text evidence="13">The sequence shown here is derived from an EMBL/GenBank/DDBJ whole genome shotgun (WGS) entry which is preliminary data.</text>
</comment>
<evidence type="ECO:0000256" key="4">
    <source>
        <dbReference type="ARBA" id="ARBA00011245"/>
    </source>
</evidence>
<evidence type="ECO:0000313" key="13">
    <source>
        <dbReference type="EMBL" id="OIP37392.1"/>
    </source>
</evidence>
<dbReference type="GO" id="GO:0004523">
    <property type="term" value="F:RNA-DNA hybrid ribonuclease activity"/>
    <property type="evidence" value="ECO:0007669"/>
    <property type="project" value="UniProtKB-UniRule"/>
</dbReference>
<evidence type="ECO:0000256" key="10">
    <source>
        <dbReference type="ARBA" id="ARBA00022842"/>
    </source>
</evidence>
<comment type="subcellular location">
    <subcellularLocation>
        <location evidence="11">Cytoplasm</location>
    </subcellularLocation>
</comment>
<dbReference type="InterPro" id="IPR002156">
    <property type="entry name" value="RNaseH_domain"/>
</dbReference>
<keyword evidence="8 11" id="KW-0255">Endonuclease</keyword>
<dbReference type="GO" id="GO:0043137">
    <property type="term" value="P:DNA replication, removal of RNA primer"/>
    <property type="evidence" value="ECO:0007669"/>
    <property type="project" value="TreeGrafter"/>
</dbReference>
<dbReference type="HAMAP" id="MF_00042">
    <property type="entry name" value="RNase_H"/>
    <property type="match status" value="1"/>
</dbReference>
<dbReference type="InterPro" id="IPR036397">
    <property type="entry name" value="RNaseH_sf"/>
</dbReference>
<protein>
    <recommendedName>
        <fullName evidence="5 11">Ribonuclease H</fullName>
        <shortName evidence="11">RNase H</shortName>
        <ecNumber evidence="5 11">3.1.26.4</ecNumber>
    </recommendedName>
</protein>
<dbReference type="CDD" id="cd09278">
    <property type="entry name" value="RNase_HI_prokaryote_like"/>
    <property type="match status" value="1"/>
</dbReference>